<dbReference type="Proteomes" id="UP000814033">
    <property type="component" value="Unassembled WGS sequence"/>
</dbReference>
<proteinExistence type="predicted"/>
<evidence type="ECO:0000313" key="1">
    <source>
        <dbReference type="EMBL" id="KAI0041657.1"/>
    </source>
</evidence>
<reference evidence="1" key="2">
    <citation type="journal article" date="2022" name="New Phytol.">
        <title>Evolutionary transition to the ectomycorrhizal habit in the genomes of a hyperdiverse lineage of mushroom-forming fungi.</title>
        <authorList>
            <person name="Looney B."/>
            <person name="Miyauchi S."/>
            <person name="Morin E."/>
            <person name="Drula E."/>
            <person name="Courty P.E."/>
            <person name="Kohler A."/>
            <person name="Kuo A."/>
            <person name="LaButti K."/>
            <person name="Pangilinan J."/>
            <person name="Lipzen A."/>
            <person name="Riley R."/>
            <person name="Andreopoulos W."/>
            <person name="He G."/>
            <person name="Johnson J."/>
            <person name="Nolan M."/>
            <person name="Tritt A."/>
            <person name="Barry K.W."/>
            <person name="Grigoriev I.V."/>
            <person name="Nagy L.G."/>
            <person name="Hibbett D."/>
            <person name="Henrissat B."/>
            <person name="Matheny P.B."/>
            <person name="Labbe J."/>
            <person name="Martin F.M."/>
        </authorList>
    </citation>
    <scope>NUCLEOTIDE SEQUENCE</scope>
    <source>
        <strain evidence="1">FP105234-sp</strain>
    </source>
</reference>
<reference evidence="1" key="1">
    <citation type="submission" date="2021-02" db="EMBL/GenBank/DDBJ databases">
        <authorList>
            <consortium name="DOE Joint Genome Institute"/>
            <person name="Ahrendt S."/>
            <person name="Looney B.P."/>
            <person name="Miyauchi S."/>
            <person name="Morin E."/>
            <person name="Drula E."/>
            <person name="Courty P.E."/>
            <person name="Chicoki N."/>
            <person name="Fauchery L."/>
            <person name="Kohler A."/>
            <person name="Kuo A."/>
            <person name="Labutti K."/>
            <person name="Pangilinan J."/>
            <person name="Lipzen A."/>
            <person name="Riley R."/>
            <person name="Andreopoulos W."/>
            <person name="He G."/>
            <person name="Johnson J."/>
            <person name="Barry K.W."/>
            <person name="Grigoriev I.V."/>
            <person name="Nagy L."/>
            <person name="Hibbett D."/>
            <person name="Henrissat B."/>
            <person name="Matheny P.B."/>
            <person name="Labbe J."/>
            <person name="Martin F."/>
        </authorList>
    </citation>
    <scope>NUCLEOTIDE SEQUENCE</scope>
    <source>
        <strain evidence="1">FP105234-sp</strain>
    </source>
</reference>
<accession>A0ACB8RCS0</accession>
<comment type="caution">
    <text evidence="1">The sequence shown here is derived from an EMBL/GenBank/DDBJ whole genome shotgun (WGS) entry which is preliminary data.</text>
</comment>
<dbReference type="EMBL" id="MU276110">
    <property type="protein sequence ID" value="KAI0041657.1"/>
    <property type="molecule type" value="Genomic_DNA"/>
</dbReference>
<sequence length="602" mass="67094">MPPWKPTAFSFDAQRNMLRKPATEIVRLAKNGSLLAVYVLVNKHDTIPNSWHTDILRTYCFLLQHSEPPCPRLLASEGSRESEAVQRAGYCLLGLARVLDDLDILLGEDTTPLEPVAIAWNEMFKWMVFLYELCRAEDPQHLMLMVIMNIVHKACVRQEMKRQVSETPGIVALTVSIWMNEQLAPEVPSSMVTLNLVELLGSLPLSAVGEVIASVGGKASDLADRLVRCLRLAVKKRALSAEHLLLYLKLVHHLGAPLSPERAAFLDPGVLRAVTKTLVRMSALKIGHDSQVRSALDLGFALVFSFIETGTAIERVRQCIHDGILEAIVNSAPHLDDLPSEPIEWVLIVDIIPRYIVFRSVLEAVCKSLATLQDAEHRDKIARSSRSSVKEAWDGLCVLVDSQQKLKSVVESELSAMDAECDTCNQLGPKHQFRQCAGCHSAVYCSMQCQKSAWATTHKTSCGLRKRPTSGLSRRDAHYLHALAIHHAKQIAPRLLAQAAAELVPDGPLHSFFFALDYTDGSQATCSMVDIFPGDIGESRAEKSERYRTFTVLWVSVRLGEYREITSLRVPSLLQTEQEPEDGQPIRDIIRVEDVIREPIEK</sequence>
<gene>
    <name evidence="1" type="ORF">FA95DRAFT_1565164</name>
</gene>
<keyword evidence="2" id="KW-1185">Reference proteome</keyword>
<name>A0ACB8RCS0_9AGAM</name>
<evidence type="ECO:0000313" key="2">
    <source>
        <dbReference type="Proteomes" id="UP000814033"/>
    </source>
</evidence>
<organism evidence="1 2">
    <name type="scientific">Auriscalpium vulgare</name>
    <dbReference type="NCBI Taxonomy" id="40419"/>
    <lineage>
        <taxon>Eukaryota</taxon>
        <taxon>Fungi</taxon>
        <taxon>Dikarya</taxon>
        <taxon>Basidiomycota</taxon>
        <taxon>Agaricomycotina</taxon>
        <taxon>Agaricomycetes</taxon>
        <taxon>Russulales</taxon>
        <taxon>Auriscalpiaceae</taxon>
        <taxon>Auriscalpium</taxon>
    </lineage>
</organism>
<protein>
    <submittedName>
        <fullName evidence="1">Uncharacterized protein</fullName>
    </submittedName>
</protein>